<name>A0AAV7MSL8_PLEWA</name>
<dbReference type="AlphaFoldDB" id="A0AAV7MSL8"/>
<feature type="region of interest" description="Disordered" evidence="1">
    <location>
        <begin position="1"/>
        <end position="22"/>
    </location>
</feature>
<proteinExistence type="predicted"/>
<evidence type="ECO:0000256" key="1">
    <source>
        <dbReference type="SAM" id="MobiDB-lite"/>
    </source>
</evidence>
<evidence type="ECO:0000313" key="3">
    <source>
        <dbReference type="Proteomes" id="UP001066276"/>
    </source>
</evidence>
<evidence type="ECO:0000313" key="2">
    <source>
        <dbReference type="EMBL" id="KAJ1106297.1"/>
    </source>
</evidence>
<reference evidence="2" key="1">
    <citation type="journal article" date="2022" name="bioRxiv">
        <title>Sequencing and chromosome-scale assembly of the giantPleurodeles waltlgenome.</title>
        <authorList>
            <person name="Brown T."/>
            <person name="Elewa A."/>
            <person name="Iarovenko S."/>
            <person name="Subramanian E."/>
            <person name="Araus A.J."/>
            <person name="Petzold A."/>
            <person name="Susuki M."/>
            <person name="Suzuki K.-i.T."/>
            <person name="Hayashi T."/>
            <person name="Toyoda A."/>
            <person name="Oliveira C."/>
            <person name="Osipova E."/>
            <person name="Leigh N.D."/>
            <person name="Simon A."/>
            <person name="Yun M.H."/>
        </authorList>
    </citation>
    <scope>NUCLEOTIDE SEQUENCE</scope>
    <source>
        <strain evidence="2">20211129_DDA</strain>
        <tissue evidence="2">Liver</tissue>
    </source>
</reference>
<accession>A0AAV7MSL8</accession>
<comment type="caution">
    <text evidence="2">The sequence shown here is derived from an EMBL/GenBank/DDBJ whole genome shotgun (WGS) entry which is preliminary data.</text>
</comment>
<keyword evidence="3" id="KW-1185">Reference proteome</keyword>
<dbReference type="Proteomes" id="UP001066276">
    <property type="component" value="Chromosome 9"/>
</dbReference>
<dbReference type="EMBL" id="JANPWB010000013">
    <property type="protein sequence ID" value="KAJ1106297.1"/>
    <property type="molecule type" value="Genomic_DNA"/>
</dbReference>
<gene>
    <name evidence="2" type="ORF">NDU88_003698</name>
</gene>
<sequence>MEGARDTKEDEDYHVKDMVKNQDPKLSQINNLDKYTVIMTAQGGSPCSAEALERRTGQPPDKPSLNEIMAEIQTMRSIVELKLDAVMTEVNLLRADLGNMSDKVKTAESQITGLQSTTKRLEDQKDLIQLEEWVTRDGTARLIHQLQLKQQELCSLVEHKARQYAVAG</sequence>
<organism evidence="2 3">
    <name type="scientific">Pleurodeles waltl</name>
    <name type="common">Iberian ribbed newt</name>
    <dbReference type="NCBI Taxonomy" id="8319"/>
    <lineage>
        <taxon>Eukaryota</taxon>
        <taxon>Metazoa</taxon>
        <taxon>Chordata</taxon>
        <taxon>Craniata</taxon>
        <taxon>Vertebrata</taxon>
        <taxon>Euteleostomi</taxon>
        <taxon>Amphibia</taxon>
        <taxon>Batrachia</taxon>
        <taxon>Caudata</taxon>
        <taxon>Salamandroidea</taxon>
        <taxon>Salamandridae</taxon>
        <taxon>Pleurodelinae</taxon>
        <taxon>Pleurodeles</taxon>
    </lineage>
</organism>
<protein>
    <submittedName>
        <fullName evidence="2">Uncharacterized protein</fullName>
    </submittedName>
</protein>